<dbReference type="InterPro" id="IPR012349">
    <property type="entry name" value="Split_barrel_FMN-bd"/>
</dbReference>
<dbReference type="Gene3D" id="2.30.110.10">
    <property type="entry name" value="Electron Transport, Fmn-binding Protein, Chain A"/>
    <property type="match status" value="1"/>
</dbReference>
<organism evidence="2 3">
    <name type="scientific">Sulfurospirillum multivorans (strain DM 12446 / JCM 15788 / NBRC 109480)</name>
    <dbReference type="NCBI Taxonomy" id="1150621"/>
    <lineage>
        <taxon>Bacteria</taxon>
        <taxon>Pseudomonadati</taxon>
        <taxon>Campylobacterota</taxon>
        <taxon>Epsilonproteobacteria</taxon>
        <taxon>Campylobacterales</taxon>
        <taxon>Sulfurospirillaceae</taxon>
        <taxon>Sulfurospirillum</taxon>
    </lineage>
</organism>
<evidence type="ECO:0000313" key="2">
    <source>
        <dbReference type="EMBL" id="AHJ12835.1"/>
    </source>
</evidence>
<accession>A0AA86DZI9</accession>
<dbReference type="KEGG" id="smul:SMUL_1575"/>
<dbReference type="Proteomes" id="UP000019322">
    <property type="component" value="Chromosome"/>
</dbReference>
<evidence type="ECO:0000259" key="1">
    <source>
        <dbReference type="Pfam" id="PF01243"/>
    </source>
</evidence>
<proteinExistence type="predicted"/>
<dbReference type="RefSeq" id="WP_025344709.1">
    <property type="nucleotide sequence ID" value="NZ_CP007201.1"/>
</dbReference>
<feature type="domain" description="Pyridoxamine 5'-phosphate oxidase N-terminal" evidence="1">
    <location>
        <begin position="20"/>
        <end position="119"/>
    </location>
</feature>
<protein>
    <submittedName>
        <fullName evidence="2">FMN-binding protein</fullName>
    </submittedName>
</protein>
<dbReference type="InterPro" id="IPR011576">
    <property type="entry name" value="Pyridox_Oxase_N"/>
</dbReference>
<sequence>MITIPDNVATLLNDDGASKVLTTVAEDGVPHSIVVGSIMAPDSQTICAAEILMKKTAKNLETNKNIAVLCLKGTESYLVNATVVERQTEGELFESVAAQMKKAGLPMSALWIFKPTAIFDQSAAENAGTQIA</sequence>
<dbReference type="PANTHER" id="PTHR40660:SF1">
    <property type="entry name" value="5'-PHOSPHATE OXIDASE PUTATIVE DOMAIN-CONTAINING PROTEIN-RELATED"/>
    <property type="match status" value="1"/>
</dbReference>
<dbReference type="SUPFAM" id="SSF50475">
    <property type="entry name" value="FMN-binding split barrel"/>
    <property type="match status" value="1"/>
</dbReference>
<dbReference type="PANTHER" id="PTHR40660">
    <property type="entry name" value="5'-PHOSPHATE OXIDASE PUTATIVE DOMAIN-CONTAINING PROTEIN-RELATED"/>
    <property type="match status" value="1"/>
</dbReference>
<dbReference type="Pfam" id="PF01243">
    <property type="entry name" value="PNPOx_N"/>
    <property type="match status" value="1"/>
</dbReference>
<evidence type="ECO:0000313" key="3">
    <source>
        <dbReference type="Proteomes" id="UP000019322"/>
    </source>
</evidence>
<dbReference type="EMBL" id="CP007201">
    <property type="protein sequence ID" value="AHJ12835.1"/>
    <property type="molecule type" value="Genomic_DNA"/>
</dbReference>
<dbReference type="AlphaFoldDB" id="A0AA86DZI9"/>
<gene>
    <name evidence="2" type="ORF">SMUL_1575</name>
</gene>
<reference evidence="2 3" key="1">
    <citation type="journal article" date="2014" name="Environ. Microbiol.">
        <title>Insights into organohalide respiration and the versatile catabolism of Sulfurospirillum multivorans gained from comparative genomics and physiological studies.</title>
        <authorList>
            <person name="Goris T."/>
            <person name="Schubert T."/>
            <person name="Gadkari J."/>
            <person name="Wubet T."/>
            <person name="Tarkka M."/>
            <person name="Buscot F."/>
            <person name="Adrian L."/>
            <person name="Diekert G."/>
        </authorList>
    </citation>
    <scope>NUCLEOTIDE SEQUENCE [LARGE SCALE GENOMIC DNA]</scope>
    <source>
        <strain evidence="3">DM 12446 / JCM 15788 / NBRC 109480</strain>
    </source>
</reference>
<name>A0AA86DZI9_SULMK</name>